<dbReference type="InterPro" id="IPR016769">
    <property type="entry name" value="Phage_SP01_Orf1"/>
</dbReference>
<name>A0ABS5KD07_9BACT</name>
<keyword evidence="1" id="KW-0378">Hydrolase</keyword>
<evidence type="ECO:0000313" key="1">
    <source>
        <dbReference type="EMBL" id="MBS2212875.1"/>
    </source>
</evidence>
<dbReference type="PIRSF" id="PIRSF020079">
    <property type="entry name" value="UCP020079"/>
    <property type="match status" value="1"/>
</dbReference>
<dbReference type="InterPro" id="IPR023214">
    <property type="entry name" value="HAD_sf"/>
</dbReference>
<dbReference type="RefSeq" id="WP_212229745.1">
    <property type="nucleotide sequence ID" value="NZ_JAGUCN010000019.1"/>
</dbReference>
<organism evidence="1 2">
    <name type="scientific">Carboxylicivirga mesophila</name>
    <dbReference type="NCBI Taxonomy" id="1166478"/>
    <lineage>
        <taxon>Bacteria</taxon>
        <taxon>Pseudomonadati</taxon>
        <taxon>Bacteroidota</taxon>
        <taxon>Bacteroidia</taxon>
        <taxon>Marinilabiliales</taxon>
        <taxon>Marinilabiliaceae</taxon>
        <taxon>Carboxylicivirga</taxon>
    </lineage>
</organism>
<dbReference type="InterPro" id="IPR036412">
    <property type="entry name" value="HAD-like_sf"/>
</dbReference>
<dbReference type="Proteomes" id="UP000721861">
    <property type="component" value="Unassembled WGS sequence"/>
</dbReference>
<evidence type="ECO:0000313" key="2">
    <source>
        <dbReference type="Proteomes" id="UP000721861"/>
    </source>
</evidence>
<reference evidence="1 2" key="1">
    <citation type="journal article" date="2014" name="Int. J. Syst. Evol. Microbiol.">
        <title>Carboxylicivirga gen. nov. in the family Marinilabiliaceae with two novel species, Carboxylicivirga mesophila sp. nov. and Carboxylicivirga taeanensis sp. nov., and reclassification of Cytophaga fermentans as Saccharicrinis fermentans gen. nov., comb. nov.</title>
        <authorList>
            <person name="Yang S.H."/>
            <person name="Seo H.S."/>
            <person name="Woo J.H."/>
            <person name="Oh H.M."/>
            <person name="Jang H."/>
            <person name="Lee J.H."/>
            <person name="Kim S.J."/>
            <person name="Kwon K.K."/>
        </authorList>
    </citation>
    <scope>NUCLEOTIDE SEQUENCE [LARGE SCALE GENOMIC DNA]</scope>
    <source>
        <strain evidence="1 2">JCM 18290</strain>
    </source>
</reference>
<dbReference type="NCBIfam" id="NF046079">
    <property type="entry name" value="HAD_phos_BT0820"/>
    <property type="match status" value="1"/>
</dbReference>
<protein>
    <submittedName>
        <fullName evidence="1">Hydrolase</fullName>
    </submittedName>
</protein>
<dbReference type="EMBL" id="JAGUCN010000019">
    <property type="protein sequence ID" value="MBS2212875.1"/>
    <property type="molecule type" value="Genomic_DNA"/>
</dbReference>
<gene>
    <name evidence="1" type="ORF">KEM09_15765</name>
</gene>
<comment type="caution">
    <text evidence="1">The sequence shown here is derived from an EMBL/GenBank/DDBJ whole genome shotgun (WGS) entry which is preliminary data.</text>
</comment>
<sequence>MLIAVDFDGTIVEHKYPAIGKERIFAFETLKSLQDKGHLLILWTIRTGKELDEAVEYCRKNGIDFYAVNRMHPEEEYTAGISRKVNADLFIDDRNVGGFMGWGEIWHWINKDASDKEKSDYQQRYLKAKKRTLCGFLQAIFCR</sequence>
<proteinExistence type="predicted"/>
<dbReference type="Gene3D" id="3.40.50.1000">
    <property type="entry name" value="HAD superfamily/HAD-like"/>
    <property type="match status" value="1"/>
</dbReference>
<dbReference type="SUPFAM" id="SSF56784">
    <property type="entry name" value="HAD-like"/>
    <property type="match status" value="1"/>
</dbReference>
<dbReference type="GO" id="GO:0016787">
    <property type="term" value="F:hydrolase activity"/>
    <property type="evidence" value="ECO:0007669"/>
    <property type="project" value="UniProtKB-KW"/>
</dbReference>
<accession>A0ABS5KD07</accession>
<keyword evidence="2" id="KW-1185">Reference proteome</keyword>